<sequence length="132" mass="14223">MSLIAKIEIGLRGSAREEVSEKNTAIAYGSGSINVFATPAMIGLMENAALSSVDPLLPEGHSTVGIKVDVEHVAATPVGGFVEARSELLEIDGRRLIFKVEAFDGKDLVGSGRHERFIVTTERFLSKVKERL</sequence>
<evidence type="ECO:0000313" key="4">
    <source>
        <dbReference type="EMBL" id="SFH00140.1"/>
    </source>
</evidence>
<dbReference type="InterPro" id="IPR054485">
    <property type="entry name" value="FlK-like_dom"/>
</dbReference>
<evidence type="ECO:0000256" key="1">
    <source>
        <dbReference type="PIRSR" id="PIRSR014972-1"/>
    </source>
</evidence>
<dbReference type="AlphaFoldDB" id="A0A1I2WFN1"/>
<dbReference type="Pfam" id="PF22636">
    <property type="entry name" value="FlK"/>
    <property type="match status" value="1"/>
</dbReference>
<feature type="binding site" evidence="2">
    <location>
        <position position="65"/>
    </location>
    <ligand>
        <name>substrate</name>
    </ligand>
</feature>
<feature type="binding site" evidence="2">
    <location>
        <position position="65"/>
    </location>
    <ligand>
        <name>CoA</name>
        <dbReference type="ChEBI" id="CHEBI:57287"/>
    </ligand>
</feature>
<feature type="domain" description="Fluoroacetyl-CoA-specific thioesterase-like" evidence="3">
    <location>
        <begin position="19"/>
        <end position="121"/>
    </location>
</feature>
<reference evidence="5" key="1">
    <citation type="submission" date="2016-10" db="EMBL/GenBank/DDBJ databases">
        <authorList>
            <person name="Varghese N."/>
            <person name="Submissions S."/>
        </authorList>
    </citation>
    <scope>NUCLEOTIDE SEQUENCE [LARGE SCALE GENOMIC DNA]</scope>
    <source>
        <strain evidence="5">DSM 17038</strain>
    </source>
</reference>
<feature type="binding site" evidence="2">
    <location>
        <position position="116"/>
    </location>
    <ligand>
        <name>substrate</name>
    </ligand>
</feature>
<feature type="active site" evidence="1">
    <location>
        <position position="46"/>
    </location>
</feature>
<dbReference type="RefSeq" id="WP_092472643.1">
    <property type="nucleotide sequence ID" value="NZ_FOOX01000013.1"/>
</dbReference>
<dbReference type="PANTHER" id="PTHR36934:SF1">
    <property type="entry name" value="THIOESTERASE DOMAIN-CONTAINING PROTEIN"/>
    <property type="match status" value="1"/>
</dbReference>
<gene>
    <name evidence="4" type="ORF">SAMN05660649_03479</name>
</gene>
<dbReference type="OrthoDB" id="6902891at2"/>
<keyword evidence="5" id="KW-1185">Reference proteome</keyword>
<feature type="active site" evidence="1">
    <location>
        <position position="72"/>
    </location>
</feature>
<feature type="active site" evidence="1">
    <location>
        <position position="38"/>
    </location>
</feature>
<dbReference type="EMBL" id="FOOX01000013">
    <property type="protein sequence ID" value="SFH00140.1"/>
    <property type="molecule type" value="Genomic_DNA"/>
</dbReference>
<dbReference type="STRING" id="341036.SAMN05660649_03479"/>
<proteinExistence type="predicted"/>
<dbReference type="SUPFAM" id="SSF54637">
    <property type="entry name" value="Thioesterase/thiol ester dehydrase-isomerase"/>
    <property type="match status" value="1"/>
</dbReference>
<evidence type="ECO:0000259" key="3">
    <source>
        <dbReference type="Pfam" id="PF22636"/>
    </source>
</evidence>
<evidence type="ECO:0000313" key="5">
    <source>
        <dbReference type="Proteomes" id="UP000199337"/>
    </source>
</evidence>
<accession>A0A1I2WFN1</accession>
<dbReference type="Proteomes" id="UP000199337">
    <property type="component" value="Unassembled WGS sequence"/>
</dbReference>
<dbReference type="InterPro" id="IPR025540">
    <property type="entry name" value="FlK"/>
</dbReference>
<dbReference type="PANTHER" id="PTHR36934">
    <property type="entry name" value="BLR0278 PROTEIN"/>
    <property type="match status" value="1"/>
</dbReference>
<organism evidence="4 5">
    <name type="scientific">Desulfotruncus arcticus DSM 17038</name>
    <dbReference type="NCBI Taxonomy" id="1121424"/>
    <lineage>
        <taxon>Bacteria</taxon>
        <taxon>Bacillati</taxon>
        <taxon>Bacillota</taxon>
        <taxon>Clostridia</taxon>
        <taxon>Eubacteriales</taxon>
        <taxon>Desulfallaceae</taxon>
        <taxon>Desulfotruncus</taxon>
    </lineage>
</organism>
<evidence type="ECO:0000256" key="2">
    <source>
        <dbReference type="PIRSR" id="PIRSR014972-2"/>
    </source>
</evidence>
<dbReference type="PIRSF" id="PIRSF014972">
    <property type="entry name" value="FlK"/>
    <property type="match status" value="1"/>
</dbReference>
<protein>
    <submittedName>
        <fullName evidence="4">Predicted thioesterase</fullName>
    </submittedName>
</protein>
<name>A0A1I2WFN1_9FIRM</name>
<dbReference type="InterPro" id="IPR029069">
    <property type="entry name" value="HotDog_dom_sf"/>
</dbReference>
<dbReference type="Gene3D" id="3.10.129.10">
    <property type="entry name" value="Hotdog Thioesterase"/>
    <property type="match status" value="1"/>
</dbReference>